<dbReference type="Proteomes" id="UP001605036">
    <property type="component" value="Unassembled WGS sequence"/>
</dbReference>
<sequence length="151" mass="17030">MENLAASSSQQPPKELVQEVMALEARRDNLEATLVRMGSVEDSRPRPSDPEVPRHKVLILDLTSLLLRAYREVDEAERAREFGHHLVSPDTRRIIYVPRVGVSGFLEVVGRDFTLIICVKFGHRGRAATRTSCSTTWRSVVSFRVVSSKVM</sequence>
<gene>
    <name evidence="1" type="ORF">R1flu_001728</name>
</gene>
<evidence type="ECO:0000313" key="1">
    <source>
        <dbReference type="EMBL" id="KAL2621523.1"/>
    </source>
</evidence>
<dbReference type="EMBL" id="JBHFFA010000006">
    <property type="protein sequence ID" value="KAL2621523.1"/>
    <property type="molecule type" value="Genomic_DNA"/>
</dbReference>
<comment type="caution">
    <text evidence="1">The sequence shown here is derived from an EMBL/GenBank/DDBJ whole genome shotgun (WGS) entry which is preliminary data.</text>
</comment>
<protein>
    <submittedName>
        <fullName evidence="1">Uncharacterized protein</fullName>
    </submittedName>
</protein>
<name>A0ABD1Y432_9MARC</name>
<reference evidence="1 2" key="1">
    <citation type="submission" date="2024-09" db="EMBL/GenBank/DDBJ databases">
        <title>Chromosome-scale assembly of Riccia fluitans.</title>
        <authorList>
            <person name="Paukszto L."/>
            <person name="Sawicki J."/>
            <person name="Karawczyk K."/>
            <person name="Piernik-Szablinska J."/>
            <person name="Szczecinska M."/>
            <person name="Mazdziarz M."/>
        </authorList>
    </citation>
    <scope>NUCLEOTIDE SEQUENCE [LARGE SCALE GENOMIC DNA]</scope>
    <source>
        <strain evidence="1">Rf_01</strain>
        <tissue evidence="1">Aerial parts of the thallus</tissue>
    </source>
</reference>
<accession>A0ABD1Y432</accession>
<evidence type="ECO:0000313" key="2">
    <source>
        <dbReference type="Proteomes" id="UP001605036"/>
    </source>
</evidence>
<dbReference type="AlphaFoldDB" id="A0ABD1Y432"/>
<keyword evidence="2" id="KW-1185">Reference proteome</keyword>
<organism evidence="1 2">
    <name type="scientific">Riccia fluitans</name>
    <dbReference type="NCBI Taxonomy" id="41844"/>
    <lineage>
        <taxon>Eukaryota</taxon>
        <taxon>Viridiplantae</taxon>
        <taxon>Streptophyta</taxon>
        <taxon>Embryophyta</taxon>
        <taxon>Marchantiophyta</taxon>
        <taxon>Marchantiopsida</taxon>
        <taxon>Marchantiidae</taxon>
        <taxon>Marchantiales</taxon>
        <taxon>Ricciaceae</taxon>
        <taxon>Riccia</taxon>
    </lineage>
</organism>
<proteinExistence type="predicted"/>